<protein>
    <recommendedName>
        <fullName evidence="6">Plastid-encoded RNA polymerase subunit alpha</fullName>
    </recommendedName>
</protein>
<gene>
    <name evidence="9" type="ORF">TM35_000032210</name>
</gene>
<dbReference type="PANTHER" id="PTHR11800:SF13">
    <property type="entry name" value="DNA-DIRECTED RNA POLYMERASES I AND III SUBUNIT RPAC1"/>
    <property type="match status" value="1"/>
</dbReference>
<dbReference type="AlphaFoldDB" id="A0A1X0P6H8"/>
<keyword evidence="2 9" id="KW-0240">DNA-directed RNA polymerase</keyword>
<accession>A0A1X0P6H8</accession>
<dbReference type="PANTHER" id="PTHR11800">
    <property type="entry name" value="DNA-DIRECTED RNA POLYMERASE"/>
    <property type="match status" value="1"/>
</dbReference>
<name>A0A1X0P6H8_9TRYP</name>
<dbReference type="InterPro" id="IPR011263">
    <property type="entry name" value="DNA-dir_RNA_pol_RpoA/D/Rpb3"/>
</dbReference>
<dbReference type="HAMAP" id="MF_00320">
    <property type="entry name" value="RNApol_arch_Rpo3"/>
    <property type="match status" value="1"/>
</dbReference>
<dbReference type="Pfam" id="PF01193">
    <property type="entry name" value="RNA_pol_L"/>
    <property type="match status" value="1"/>
</dbReference>
<dbReference type="VEuPathDB" id="TriTrypDB:TM35_000032210"/>
<comment type="caution">
    <text evidence="9">The sequence shown here is derived from an EMBL/GenBank/DDBJ whole genome shotgun (WGS) entry which is preliminary data.</text>
</comment>
<dbReference type="GO" id="GO:0005666">
    <property type="term" value="C:RNA polymerase III complex"/>
    <property type="evidence" value="ECO:0007669"/>
    <property type="project" value="TreeGrafter"/>
</dbReference>
<dbReference type="InterPro" id="IPR011262">
    <property type="entry name" value="DNA-dir_RNA_pol_insert"/>
</dbReference>
<evidence type="ECO:0000256" key="3">
    <source>
        <dbReference type="ARBA" id="ARBA00023163"/>
    </source>
</evidence>
<dbReference type="Gene3D" id="2.170.120.12">
    <property type="entry name" value="DNA-directed RNA polymerase, insert domain"/>
    <property type="match status" value="1"/>
</dbReference>
<dbReference type="GO" id="GO:0003899">
    <property type="term" value="F:DNA-directed RNA polymerase activity"/>
    <property type="evidence" value="ECO:0007669"/>
    <property type="project" value="InterPro"/>
</dbReference>
<feature type="compositionally biased region" description="Polar residues" evidence="7">
    <location>
        <begin position="17"/>
        <end position="30"/>
    </location>
</feature>
<feature type="region of interest" description="Disordered" evidence="7">
    <location>
        <begin position="1"/>
        <end position="43"/>
    </location>
</feature>
<dbReference type="RefSeq" id="XP_028886534.1">
    <property type="nucleotide sequence ID" value="XM_029021988.1"/>
</dbReference>
<dbReference type="InterPro" id="IPR050518">
    <property type="entry name" value="Rpo3/RPB3_RNA_Pol_subunit"/>
</dbReference>
<dbReference type="SUPFAM" id="SSF55257">
    <property type="entry name" value="RBP11-like subunits of RNA polymerase"/>
    <property type="match status" value="1"/>
</dbReference>
<organism evidence="9 10">
    <name type="scientific">Trypanosoma theileri</name>
    <dbReference type="NCBI Taxonomy" id="67003"/>
    <lineage>
        <taxon>Eukaryota</taxon>
        <taxon>Discoba</taxon>
        <taxon>Euglenozoa</taxon>
        <taxon>Kinetoplastea</taxon>
        <taxon>Metakinetoplastina</taxon>
        <taxon>Trypanosomatida</taxon>
        <taxon>Trypanosomatidae</taxon>
        <taxon>Trypanosoma</taxon>
    </lineage>
</organism>
<feature type="region of interest" description="Disordered" evidence="7">
    <location>
        <begin position="208"/>
        <end position="230"/>
    </location>
</feature>
<evidence type="ECO:0000256" key="4">
    <source>
        <dbReference type="ARBA" id="ARBA00025804"/>
    </source>
</evidence>
<dbReference type="InterPro" id="IPR036643">
    <property type="entry name" value="RNApol_insert_sf"/>
</dbReference>
<evidence type="ECO:0000313" key="9">
    <source>
        <dbReference type="EMBL" id="ORC92468.1"/>
    </source>
</evidence>
<dbReference type="InterPro" id="IPR033901">
    <property type="entry name" value="RNAPI/III_AC40"/>
</dbReference>
<dbReference type="GO" id="GO:0006351">
    <property type="term" value="P:DNA-templated transcription"/>
    <property type="evidence" value="ECO:0007669"/>
    <property type="project" value="InterPro"/>
</dbReference>
<evidence type="ECO:0000256" key="6">
    <source>
        <dbReference type="ARBA" id="ARBA00031776"/>
    </source>
</evidence>
<evidence type="ECO:0000256" key="1">
    <source>
        <dbReference type="ARBA" id="ARBA00004026"/>
    </source>
</evidence>
<dbReference type="SUPFAM" id="SSF56553">
    <property type="entry name" value="Insert subdomain of RNA polymerase alpha subunit"/>
    <property type="match status" value="1"/>
</dbReference>
<evidence type="ECO:0000256" key="5">
    <source>
        <dbReference type="ARBA" id="ARBA00026088"/>
    </source>
</evidence>
<comment type="function">
    <text evidence="1">DNA-dependent RNA polymerase catalyzes the transcription of DNA into RNA using the four ribonucleoside triphosphates as substrates.</text>
</comment>
<dbReference type="GO" id="GO:0005736">
    <property type="term" value="C:RNA polymerase I complex"/>
    <property type="evidence" value="ECO:0007669"/>
    <property type="project" value="TreeGrafter"/>
</dbReference>
<feature type="domain" description="DNA-directed RNA polymerase RpoA/D/Rpb3-type" evidence="8">
    <location>
        <begin position="84"/>
        <end position="382"/>
    </location>
</feature>
<dbReference type="OrthoDB" id="270173at2759"/>
<evidence type="ECO:0000256" key="7">
    <source>
        <dbReference type="SAM" id="MobiDB-lite"/>
    </source>
</evidence>
<reference evidence="9 10" key="1">
    <citation type="submission" date="2017-03" db="EMBL/GenBank/DDBJ databases">
        <title>An alternative strategy for trypanosome survival in the mammalian bloodstream revealed through genome and transcriptome analysis of the ubiquitous bovine parasite Trypanosoma (Megatrypanum) theileri.</title>
        <authorList>
            <person name="Kelly S."/>
            <person name="Ivens A."/>
            <person name="Mott A."/>
            <person name="O'Neill E."/>
            <person name="Emms D."/>
            <person name="Macleod O."/>
            <person name="Voorheis P."/>
            <person name="Matthews J."/>
            <person name="Matthews K."/>
            <person name="Carrington M."/>
        </authorList>
    </citation>
    <scope>NUCLEOTIDE SEQUENCE [LARGE SCALE GENOMIC DNA]</scope>
    <source>
        <strain evidence="9">Edinburgh</strain>
    </source>
</reference>
<comment type="subunit">
    <text evidence="5">In plastids the minimal PEP RNA polymerase catalytic core is composed of four subunits: alpha, beta, beta', and beta''. When a (nuclear-encoded) sigma factor is associated with the core the holoenzyme is formed, which can initiate transcription.</text>
</comment>
<dbReference type="STRING" id="67003.A0A1X0P6H8"/>
<keyword evidence="3" id="KW-0804">Transcription</keyword>
<evidence type="ECO:0000259" key="8">
    <source>
        <dbReference type="SMART" id="SM00662"/>
    </source>
</evidence>
<dbReference type="Gene3D" id="3.30.1360.10">
    <property type="entry name" value="RNA polymerase, RBP11-like subunit"/>
    <property type="match status" value="1"/>
</dbReference>
<comment type="similarity">
    <text evidence="4">Belongs to the archaeal Rpo3/eukaryotic RPB3 RNA polymerase subunit family.</text>
</comment>
<dbReference type="InterPro" id="IPR036603">
    <property type="entry name" value="RBP11-like"/>
</dbReference>
<dbReference type="GeneID" id="39981768"/>
<dbReference type="InterPro" id="IPR022842">
    <property type="entry name" value="RNAP_Rpo3/Rpb3/RPAC1"/>
</dbReference>
<evidence type="ECO:0000313" key="10">
    <source>
        <dbReference type="Proteomes" id="UP000192257"/>
    </source>
</evidence>
<evidence type="ECO:0000256" key="2">
    <source>
        <dbReference type="ARBA" id="ARBA00022478"/>
    </source>
</evidence>
<dbReference type="EMBL" id="NBCO01000003">
    <property type="protein sequence ID" value="ORC92468.1"/>
    <property type="molecule type" value="Genomic_DNA"/>
</dbReference>
<proteinExistence type="inferred from homology"/>
<dbReference type="Pfam" id="PF01000">
    <property type="entry name" value="RNA_pol_A_bac"/>
    <property type="match status" value="1"/>
</dbReference>
<keyword evidence="10" id="KW-1185">Reference proteome</keyword>
<sequence length="401" mass="44177">MSHRAKVQIGSDKAQHTETYSSPHTYSGSSAVPPPPTVLPDKPAISNIRIQSAVATLPERFRRVKKEHAAGSATPPDSTRRAVTMTFDVDHISPPVANMFRRLILTEVPVLAFDRVLIEENDSVVPDELLAHRIGLVPVAGPVAKMMYVTESQHTGFDTLDASRVLLFELNAEGRRDAQTTCVYSGDLRWKPLPGQEAWAAASNNANKANNDNEEEQEGNNNNNNDNDDDDRVFLVHPDILLTKLGPGQRLRLRVVAVKGLGGVHAKWSPASACFYELKTSIHLREPVRGECADQLRHVCPKGVFGVNANGEAEVVDVENCTLCRECLRQDVHPDFANKVVIEKDKTRIRFTIESIGQLHPSQIFRNALTLFAERVRDLAVRIRSTEANVTGAAAAVRPSV</sequence>
<dbReference type="Proteomes" id="UP000192257">
    <property type="component" value="Unassembled WGS sequence"/>
</dbReference>
<dbReference type="CDD" id="cd07032">
    <property type="entry name" value="RNAP_I_II_AC40"/>
    <property type="match status" value="1"/>
</dbReference>
<dbReference type="GO" id="GO:0046983">
    <property type="term" value="F:protein dimerization activity"/>
    <property type="evidence" value="ECO:0007669"/>
    <property type="project" value="InterPro"/>
</dbReference>
<dbReference type="SMART" id="SM00662">
    <property type="entry name" value="RPOLD"/>
    <property type="match status" value="1"/>
</dbReference>